<feature type="transmembrane region" description="Helical" evidence="6">
    <location>
        <begin position="265"/>
        <end position="290"/>
    </location>
</feature>
<dbReference type="Gene3D" id="1.20.1250.20">
    <property type="entry name" value="MFS general substrate transporter like domains"/>
    <property type="match status" value="2"/>
</dbReference>
<dbReference type="RefSeq" id="WP_214431019.1">
    <property type="nucleotide sequence ID" value="NZ_CAWPUQ010000328.1"/>
</dbReference>
<feature type="transmembrane region" description="Helical" evidence="6">
    <location>
        <begin position="388"/>
        <end position="407"/>
    </location>
</feature>
<dbReference type="NCBIfam" id="TIGR00901">
    <property type="entry name" value="2A0125"/>
    <property type="match status" value="1"/>
</dbReference>
<evidence type="ECO:0000313" key="8">
    <source>
        <dbReference type="EMBL" id="MBH8572190.1"/>
    </source>
</evidence>
<dbReference type="FunFam" id="1.20.1250.20:FF:000072">
    <property type="entry name" value="Muropeptide transporter AmpG"/>
    <property type="match status" value="1"/>
</dbReference>
<comment type="caution">
    <text evidence="8">The sequence shown here is derived from an EMBL/GenBank/DDBJ whole genome shotgun (WGS) entry which is preliminary data.</text>
</comment>
<feature type="transmembrane region" description="Helical" evidence="6">
    <location>
        <begin position="16"/>
        <end position="33"/>
    </location>
</feature>
<dbReference type="AlphaFoldDB" id="A0A8J7HXV5"/>
<comment type="subcellular location">
    <subcellularLocation>
        <location evidence="1">Cell membrane</location>
        <topology evidence="1">Multi-pass membrane protein</topology>
    </subcellularLocation>
</comment>
<dbReference type="InterPro" id="IPR011701">
    <property type="entry name" value="MFS"/>
</dbReference>
<feature type="transmembrane region" description="Helical" evidence="6">
    <location>
        <begin position="296"/>
        <end position="317"/>
    </location>
</feature>
<keyword evidence="3 6" id="KW-0812">Transmembrane</keyword>
<gene>
    <name evidence="8" type="ORF">I8752_03895</name>
</gene>
<dbReference type="Proteomes" id="UP000662314">
    <property type="component" value="Unassembled WGS sequence"/>
</dbReference>
<sequence length="430" mass="46766">MEANKSLLRIFGSPKMGALLFLGFSSGLPLYLTSQTLQAWLTKEGIGLAAIAAFSLVKLPYSLKFLWSPLLDRFVPPFLGRRRGWLVITQVALLLGIAAMALQNPSQGLQPLVIAAVAVAFFSASQDILVDAYRTDVVEITERGAGASIYLLGYRLAILVTGYVALFLADRMPWQAVYLLMSLLMLVGVVSSIFAPEPQERDRPPQTLSAAIKLPFIEFFQRQGWLQGLLILIFIVIYKLGDSLLKNVSTPFLLDKGLHFTQTDIAFPGALGIFATIIGTLAAGAIITKIGVNRSLWIFAILQAVGNLVFFALAVVGKNYYLMLAAVNIEQFCAGLETAAFVAFLMSLCNQSFSATQYALLSSLQGFSRDILTAPAGTWAQATGWPTFFALTAIAALPGLLLLPFFAPWSQKPVLSRPGLEEEEDLWGTK</sequence>
<evidence type="ECO:0000313" key="9">
    <source>
        <dbReference type="Proteomes" id="UP000662314"/>
    </source>
</evidence>
<dbReference type="GO" id="GO:0022857">
    <property type="term" value="F:transmembrane transporter activity"/>
    <property type="evidence" value="ECO:0007669"/>
    <property type="project" value="InterPro"/>
</dbReference>
<dbReference type="Pfam" id="PF07690">
    <property type="entry name" value="MFS_1"/>
    <property type="match status" value="1"/>
</dbReference>
<feature type="transmembrane region" description="Helical" evidence="6">
    <location>
        <begin position="224"/>
        <end position="245"/>
    </location>
</feature>
<keyword evidence="5 6" id="KW-0472">Membrane</keyword>
<dbReference type="InterPro" id="IPR036259">
    <property type="entry name" value="MFS_trans_sf"/>
</dbReference>
<dbReference type="PANTHER" id="PTHR12778:SF10">
    <property type="entry name" value="MAJOR FACILITATOR SUPERFAMILY DOMAIN-CONTAINING PROTEIN 3"/>
    <property type="match status" value="1"/>
</dbReference>
<feature type="transmembrane region" description="Helical" evidence="6">
    <location>
        <begin position="109"/>
        <end position="129"/>
    </location>
</feature>
<dbReference type="CDD" id="cd17486">
    <property type="entry name" value="MFS_AmpG_like"/>
    <property type="match status" value="1"/>
</dbReference>
<evidence type="ECO:0000256" key="2">
    <source>
        <dbReference type="ARBA" id="ARBA00022448"/>
    </source>
</evidence>
<name>A0A8J7HXV5_9NOST</name>
<evidence type="ECO:0000259" key="7">
    <source>
        <dbReference type="PROSITE" id="PS50850"/>
    </source>
</evidence>
<feature type="domain" description="Major facilitator superfamily (MFS) profile" evidence="7">
    <location>
        <begin position="15"/>
        <end position="411"/>
    </location>
</feature>
<feature type="transmembrane region" description="Helical" evidence="6">
    <location>
        <begin position="45"/>
        <end position="63"/>
    </location>
</feature>
<dbReference type="GO" id="GO:0005886">
    <property type="term" value="C:plasma membrane"/>
    <property type="evidence" value="ECO:0007669"/>
    <property type="project" value="UniProtKB-SubCell"/>
</dbReference>
<evidence type="ECO:0000256" key="5">
    <source>
        <dbReference type="ARBA" id="ARBA00023136"/>
    </source>
</evidence>
<feature type="transmembrane region" description="Helical" evidence="6">
    <location>
        <begin position="149"/>
        <end position="169"/>
    </location>
</feature>
<keyword evidence="9" id="KW-1185">Reference proteome</keyword>
<evidence type="ECO:0000256" key="4">
    <source>
        <dbReference type="ARBA" id="ARBA00022989"/>
    </source>
</evidence>
<feature type="transmembrane region" description="Helical" evidence="6">
    <location>
        <begin position="176"/>
        <end position="195"/>
    </location>
</feature>
<dbReference type="EMBL" id="JAECZA010000009">
    <property type="protein sequence ID" value="MBH8572190.1"/>
    <property type="molecule type" value="Genomic_DNA"/>
</dbReference>
<organism evidence="8 9">
    <name type="scientific">Dendronalium phyllosphericum CENA369</name>
    <dbReference type="NCBI Taxonomy" id="1725256"/>
    <lineage>
        <taxon>Bacteria</taxon>
        <taxon>Bacillati</taxon>
        <taxon>Cyanobacteriota</taxon>
        <taxon>Cyanophyceae</taxon>
        <taxon>Nostocales</taxon>
        <taxon>Nostocaceae</taxon>
        <taxon>Dendronalium</taxon>
        <taxon>Dendronalium phyllosphericum</taxon>
    </lineage>
</organism>
<evidence type="ECO:0000256" key="3">
    <source>
        <dbReference type="ARBA" id="ARBA00022692"/>
    </source>
</evidence>
<dbReference type="InterPro" id="IPR004752">
    <property type="entry name" value="AmpG_permease/AT-1"/>
</dbReference>
<proteinExistence type="predicted"/>
<evidence type="ECO:0000256" key="6">
    <source>
        <dbReference type="SAM" id="Phobius"/>
    </source>
</evidence>
<feature type="transmembrane region" description="Helical" evidence="6">
    <location>
        <begin position="83"/>
        <end position="102"/>
    </location>
</feature>
<evidence type="ECO:0000256" key="1">
    <source>
        <dbReference type="ARBA" id="ARBA00004651"/>
    </source>
</evidence>
<dbReference type="PANTHER" id="PTHR12778">
    <property type="entry name" value="SOLUTE CARRIER FAMILY 33 ACETYL-COA TRANSPORTER -RELATED"/>
    <property type="match status" value="1"/>
</dbReference>
<dbReference type="PROSITE" id="PS50850">
    <property type="entry name" value="MFS"/>
    <property type="match status" value="1"/>
</dbReference>
<keyword evidence="2" id="KW-0813">Transport</keyword>
<protein>
    <submittedName>
        <fullName evidence="8">AmpG family muropeptide MFS transporter</fullName>
    </submittedName>
</protein>
<dbReference type="InterPro" id="IPR020846">
    <property type="entry name" value="MFS_dom"/>
</dbReference>
<keyword evidence="4 6" id="KW-1133">Transmembrane helix</keyword>
<accession>A0A8J7HXV5</accession>
<reference evidence="8 9" key="1">
    <citation type="journal article" date="2021" name="Int. J. Syst. Evol. Microbiol.">
        <title>Amazonocrinis nigriterrae gen. nov., sp. nov., Atlanticothrix silvestris gen. nov., sp. nov. and Dendronalium phyllosphericum gen. nov., sp. nov., nostocacean cyanobacteria from Brazilian environments.</title>
        <authorList>
            <person name="Alvarenga D.O."/>
            <person name="Andreote A.P.D."/>
            <person name="Branco L.H.Z."/>
            <person name="Delbaje E."/>
            <person name="Cruz R.B."/>
            <person name="Varani A.M."/>
            <person name="Fiore M.F."/>
        </authorList>
    </citation>
    <scope>NUCLEOTIDE SEQUENCE [LARGE SCALE GENOMIC DNA]</scope>
    <source>
        <strain evidence="8 9">CENA369</strain>
    </source>
</reference>
<dbReference type="SUPFAM" id="SSF103473">
    <property type="entry name" value="MFS general substrate transporter"/>
    <property type="match status" value="1"/>
</dbReference>